<dbReference type="PANTHER" id="PTHR30024:SF46">
    <property type="entry name" value="ABC TRANSPORTER, SUBSTRATE-BINDING LIPOPROTEIN"/>
    <property type="match status" value="1"/>
</dbReference>
<evidence type="ECO:0000313" key="2">
    <source>
        <dbReference type="Proteomes" id="UP000321899"/>
    </source>
</evidence>
<protein>
    <submittedName>
        <fullName evidence="1">ABC transporter substrate-binding protein</fullName>
    </submittedName>
</protein>
<dbReference type="OrthoDB" id="5516036at2"/>
<proteinExistence type="predicted"/>
<dbReference type="AlphaFoldDB" id="A0A5Q4VCW7"/>
<sequence length="335" mass="37408">MKKANYIKILLSLIITGLMGIAGAVILFRDTPDKTLVFGNNPDLPTLTFYTSGMATTPQLPFWAGVQKGILLEKCNIRVELWKNLDDLRGIMLAGKGDLWLGDTEGFARAHAAGAPVRILLISGWRKFYLVSRNPDITAISDLQGRELAVAPPGSPAVSVLRSLKNDHEKHIHFSEMEPRQLALMLMDGRTDTAIVPEPLLTSLLMRDKSLKIIENIEDHYGRLTDGPPRMPIAGMAVHAKTAEKYPELIASLLDILLYEGKKLEEDARDAVHALPEVFSAFIPKEMVAASLERDQVLVKSAVEAEQEIRNYLHILMPAFFKNNKDRSDFFWQNP</sequence>
<dbReference type="RefSeq" id="WP_139446441.1">
    <property type="nucleotide sequence ID" value="NZ_VDMB01000003.1"/>
</dbReference>
<dbReference type="Gene3D" id="3.40.190.10">
    <property type="entry name" value="Periplasmic binding protein-like II"/>
    <property type="match status" value="2"/>
</dbReference>
<dbReference type="SUPFAM" id="SSF53850">
    <property type="entry name" value="Periplasmic binding protein-like II"/>
    <property type="match status" value="1"/>
</dbReference>
<comment type="caution">
    <text evidence="1">The sequence shown here is derived from an EMBL/GenBank/DDBJ whole genome shotgun (WGS) entry which is preliminary data.</text>
</comment>
<dbReference type="Proteomes" id="UP000321899">
    <property type="component" value="Unassembled WGS sequence"/>
</dbReference>
<organism evidence="1 2">
    <name type="scientific">Desulfobotulus mexicanus</name>
    <dbReference type="NCBI Taxonomy" id="2586642"/>
    <lineage>
        <taxon>Bacteria</taxon>
        <taxon>Pseudomonadati</taxon>
        <taxon>Thermodesulfobacteriota</taxon>
        <taxon>Desulfobacteria</taxon>
        <taxon>Desulfobacterales</taxon>
        <taxon>Desulfobacteraceae</taxon>
        <taxon>Desulfobotulus</taxon>
    </lineage>
</organism>
<reference evidence="1 2" key="1">
    <citation type="submission" date="2019-06" db="EMBL/GenBank/DDBJ databases">
        <title>Desulfobotulus mexicanus sp. nov., a novel sulfate-reducing bacterium isolated from the sediment of an alkaline crater lake in Mexico.</title>
        <authorList>
            <person name="Hirschler-Rea A."/>
        </authorList>
    </citation>
    <scope>NUCLEOTIDE SEQUENCE [LARGE SCALE GENOMIC DNA]</scope>
    <source>
        <strain evidence="1 2">PAR22N</strain>
    </source>
</reference>
<keyword evidence="2" id="KW-1185">Reference proteome</keyword>
<accession>A0A5Q4VCW7</accession>
<dbReference type="PANTHER" id="PTHR30024">
    <property type="entry name" value="ALIPHATIC SULFONATES-BINDING PROTEIN-RELATED"/>
    <property type="match status" value="1"/>
</dbReference>
<name>A0A5Q4VCW7_9BACT</name>
<evidence type="ECO:0000313" key="1">
    <source>
        <dbReference type="EMBL" id="TYT75554.1"/>
    </source>
</evidence>
<gene>
    <name evidence="1" type="ORF">FIM25_03695</name>
</gene>
<dbReference type="EMBL" id="VDMB01000003">
    <property type="protein sequence ID" value="TYT75554.1"/>
    <property type="molecule type" value="Genomic_DNA"/>
</dbReference>